<proteinExistence type="predicted"/>
<evidence type="ECO:0000256" key="1">
    <source>
        <dbReference type="SAM" id="Phobius"/>
    </source>
</evidence>
<reference evidence="3" key="1">
    <citation type="submission" date="2021-06" db="EMBL/GenBank/DDBJ databases">
        <title>New haloarchaea isolates fom saline soil.</title>
        <authorList>
            <person name="Duran-Viseras A."/>
            <person name="Sanchez-Porro C.S."/>
            <person name="Ventosa A."/>
        </authorList>
    </citation>
    <scope>NUCLEOTIDE SEQUENCE</scope>
    <source>
        <strain evidence="3">JCM 18369</strain>
    </source>
</reference>
<dbReference type="RefSeq" id="WP_162413677.1">
    <property type="nucleotide sequence ID" value="NZ_JAHQXE010000003.1"/>
</dbReference>
<name>A0AA41KKR7_9EURY</name>
<keyword evidence="1" id="KW-0472">Membrane</keyword>
<keyword evidence="1" id="KW-0812">Transmembrane</keyword>
<keyword evidence="1" id="KW-1133">Transmembrane helix</keyword>
<feature type="domain" description="DUF7981" evidence="2">
    <location>
        <begin position="1"/>
        <end position="64"/>
    </location>
</feature>
<comment type="caution">
    <text evidence="3">The sequence shown here is derived from an EMBL/GenBank/DDBJ whole genome shotgun (WGS) entry which is preliminary data.</text>
</comment>
<dbReference type="EMBL" id="JAHQXE010000003">
    <property type="protein sequence ID" value="MBV0902139.1"/>
    <property type="molecule type" value="Genomic_DNA"/>
</dbReference>
<gene>
    <name evidence="3" type="ORF">KTS37_10095</name>
</gene>
<evidence type="ECO:0000259" key="2">
    <source>
        <dbReference type="Pfam" id="PF25938"/>
    </source>
</evidence>
<protein>
    <recommendedName>
        <fullName evidence="2">DUF7981 domain-containing protein</fullName>
    </recommendedName>
</protein>
<sequence length="67" mass="6852">MKPRTKSSLLWGVVGGLAFLVLVQGYELLAAEPVSVPAKVGVALVVAAGAALATYATQPRLFGNESP</sequence>
<accession>A0AA41KKR7</accession>
<feature type="transmembrane region" description="Helical" evidence="1">
    <location>
        <begin position="40"/>
        <end position="57"/>
    </location>
</feature>
<organism evidence="3 4">
    <name type="scientific">Haloarcula salina</name>
    <dbReference type="NCBI Taxonomy" id="1429914"/>
    <lineage>
        <taxon>Archaea</taxon>
        <taxon>Methanobacteriati</taxon>
        <taxon>Methanobacteriota</taxon>
        <taxon>Stenosarchaea group</taxon>
        <taxon>Halobacteria</taxon>
        <taxon>Halobacteriales</taxon>
        <taxon>Haloarculaceae</taxon>
        <taxon>Haloarcula</taxon>
    </lineage>
</organism>
<dbReference type="Pfam" id="PF25938">
    <property type="entry name" value="DUF7981"/>
    <property type="match status" value="1"/>
</dbReference>
<dbReference type="Proteomes" id="UP001166304">
    <property type="component" value="Unassembled WGS sequence"/>
</dbReference>
<evidence type="ECO:0000313" key="4">
    <source>
        <dbReference type="Proteomes" id="UP001166304"/>
    </source>
</evidence>
<dbReference type="InterPro" id="IPR058287">
    <property type="entry name" value="DUF7981"/>
</dbReference>
<keyword evidence="4" id="KW-1185">Reference proteome</keyword>
<dbReference type="AlphaFoldDB" id="A0AA41KKR7"/>
<evidence type="ECO:0000313" key="3">
    <source>
        <dbReference type="EMBL" id="MBV0902139.1"/>
    </source>
</evidence>